<dbReference type="EC" id="1.1.1.169" evidence="4"/>
<comment type="catalytic activity">
    <reaction evidence="4">
        <text>(R)-pantoate + NADP(+) = 2-dehydropantoate + NADPH + H(+)</text>
        <dbReference type="Rhea" id="RHEA:16233"/>
        <dbReference type="ChEBI" id="CHEBI:11561"/>
        <dbReference type="ChEBI" id="CHEBI:15378"/>
        <dbReference type="ChEBI" id="CHEBI:15980"/>
        <dbReference type="ChEBI" id="CHEBI:57783"/>
        <dbReference type="ChEBI" id="CHEBI:58349"/>
        <dbReference type="EC" id="1.1.1.169"/>
    </reaction>
</comment>
<dbReference type="EMBL" id="WXEX01000004">
    <property type="protein sequence ID" value="MZP42514.1"/>
    <property type="molecule type" value="Genomic_DNA"/>
</dbReference>
<dbReference type="AlphaFoldDB" id="A0A845LB29"/>
<dbReference type="InterPro" id="IPR013332">
    <property type="entry name" value="KPR_N"/>
</dbReference>
<comment type="similarity">
    <text evidence="1 4">Belongs to the ketopantoate reductase family.</text>
</comment>
<feature type="domain" description="Ketopantoate reductase N-terminal" evidence="5">
    <location>
        <begin position="3"/>
        <end position="152"/>
    </location>
</feature>
<dbReference type="SUPFAM" id="SSF48179">
    <property type="entry name" value="6-phosphogluconate dehydrogenase C-terminal domain-like"/>
    <property type="match status" value="1"/>
</dbReference>
<evidence type="ECO:0000256" key="2">
    <source>
        <dbReference type="ARBA" id="ARBA00022857"/>
    </source>
</evidence>
<dbReference type="Pfam" id="PF08546">
    <property type="entry name" value="ApbA_C"/>
    <property type="match status" value="1"/>
</dbReference>
<accession>A0A845LB29</accession>
<dbReference type="InterPro" id="IPR036291">
    <property type="entry name" value="NAD(P)-bd_dom_sf"/>
</dbReference>
<sequence length="318" mass="35177">MNVLVYGLGALGSVYAALLKKAGHHVTAMVRPNILDDVQKQGVHVQGIWGEHHYLLDEVVASLQDCVRRDWELIIVTVKSFAITDAAKAIAAVRSPDSFVLLTQNGYGNYEASAEHIPEKNLLVSTVFFGAESLGPGASNVKAMAEEIRLGSPGNRISQAEINKWIEFFREASMPTQPTDQIMKYVWGKITFNSVINSLGALLETTPGMLVENPNARELMRRLIVEIYSLLITMGQQTICPDVESYLSVFFNKLVPHMKNHCVSMLQDLRRGRPTEVDSLNGAIVRLGKRYGVSTPTNEMLTHLLKTKESIVLTGRAD</sequence>
<organism evidence="7 8">
    <name type="scientific">Heliomicrobium gestii</name>
    <name type="common">Heliobacterium gestii</name>
    <dbReference type="NCBI Taxonomy" id="2699"/>
    <lineage>
        <taxon>Bacteria</taxon>
        <taxon>Bacillati</taxon>
        <taxon>Bacillota</taxon>
        <taxon>Clostridia</taxon>
        <taxon>Eubacteriales</taxon>
        <taxon>Heliobacteriaceae</taxon>
        <taxon>Heliomicrobium</taxon>
    </lineage>
</organism>
<dbReference type="Gene3D" id="3.40.50.720">
    <property type="entry name" value="NAD(P)-binding Rossmann-like Domain"/>
    <property type="match status" value="1"/>
</dbReference>
<keyword evidence="2 4" id="KW-0521">NADP</keyword>
<dbReference type="NCBIfam" id="TIGR00745">
    <property type="entry name" value="apbA_panE"/>
    <property type="match status" value="1"/>
</dbReference>
<protein>
    <recommendedName>
        <fullName evidence="4">2-dehydropantoate 2-reductase</fullName>
        <ecNumber evidence="4">1.1.1.169</ecNumber>
    </recommendedName>
    <alternativeName>
        <fullName evidence="4">Ketopantoate reductase</fullName>
    </alternativeName>
</protein>
<dbReference type="GO" id="GO:0005737">
    <property type="term" value="C:cytoplasm"/>
    <property type="evidence" value="ECO:0007669"/>
    <property type="project" value="TreeGrafter"/>
</dbReference>
<dbReference type="Proteomes" id="UP000471031">
    <property type="component" value="Unassembled WGS sequence"/>
</dbReference>
<dbReference type="UniPathway" id="UPA00028">
    <property type="reaction ID" value="UER00004"/>
</dbReference>
<keyword evidence="4" id="KW-0566">Pantothenate biosynthesis</keyword>
<dbReference type="GO" id="GO:0008677">
    <property type="term" value="F:2-dehydropantoate 2-reductase activity"/>
    <property type="evidence" value="ECO:0007669"/>
    <property type="project" value="UniProtKB-EC"/>
</dbReference>
<proteinExistence type="inferred from homology"/>
<evidence type="ECO:0000313" key="7">
    <source>
        <dbReference type="EMBL" id="MZP42514.1"/>
    </source>
</evidence>
<dbReference type="InterPro" id="IPR008927">
    <property type="entry name" value="6-PGluconate_DH-like_C_sf"/>
</dbReference>
<evidence type="ECO:0000259" key="6">
    <source>
        <dbReference type="Pfam" id="PF08546"/>
    </source>
</evidence>
<gene>
    <name evidence="7" type="ORF">GTO89_05600</name>
</gene>
<dbReference type="PANTHER" id="PTHR21708">
    <property type="entry name" value="PROBABLE 2-DEHYDROPANTOATE 2-REDUCTASE"/>
    <property type="match status" value="1"/>
</dbReference>
<dbReference type="InterPro" id="IPR003710">
    <property type="entry name" value="ApbA"/>
</dbReference>
<dbReference type="Pfam" id="PF02558">
    <property type="entry name" value="ApbA"/>
    <property type="match status" value="1"/>
</dbReference>
<dbReference type="InterPro" id="IPR013328">
    <property type="entry name" value="6PGD_dom2"/>
</dbReference>
<dbReference type="OrthoDB" id="9793586at2"/>
<evidence type="ECO:0000313" key="8">
    <source>
        <dbReference type="Proteomes" id="UP000471031"/>
    </source>
</evidence>
<dbReference type="InterPro" id="IPR013752">
    <property type="entry name" value="KPA_reductase"/>
</dbReference>
<dbReference type="RefSeq" id="WP_161261087.1">
    <property type="nucleotide sequence ID" value="NZ_JAFBDC010000003.1"/>
</dbReference>
<comment type="caution">
    <text evidence="7">The sequence shown here is derived from an EMBL/GenBank/DDBJ whole genome shotgun (WGS) entry which is preliminary data.</text>
</comment>
<dbReference type="SUPFAM" id="SSF51735">
    <property type="entry name" value="NAD(P)-binding Rossmann-fold domains"/>
    <property type="match status" value="1"/>
</dbReference>
<comment type="pathway">
    <text evidence="4">Cofactor biosynthesis; (R)-pantothenate biosynthesis; (R)-pantoate from 3-methyl-2-oxobutanoate: step 2/2.</text>
</comment>
<feature type="domain" description="Ketopantoate reductase C-terminal" evidence="6">
    <location>
        <begin position="182"/>
        <end position="309"/>
    </location>
</feature>
<dbReference type="PANTHER" id="PTHR21708:SF26">
    <property type="entry name" value="2-DEHYDROPANTOATE 2-REDUCTASE"/>
    <property type="match status" value="1"/>
</dbReference>
<evidence type="ECO:0000256" key="1">
    <source>
        <dbReference type="ARBA" id="ARBA00007870"/>
    </source>
</evidence>
<name>A0A845LB29_HELGE</name>
<keyword evidence="8" id="KW-1185">Reference proteome</keyword>
<comment type="function">
    <text evidence="4">Catalyzes the NADPH-dependent reduction of ketopantoate into pantoic acid.</text>
</comment>
<dbReference type="Gene3D" id="1.10.1040.10">
    <property type="entry name" value="N-(1-d-carboxylethyl)-l-norvaline Dehydrogenase, domain 2"/>
    <property type="match status" value="1"/>
</dbReference>
<keyword evidence="3 4" id="KW-0560">Oxidoreductase</keyword>
<reference evidence="7 8" key="1">
    <citation type="submission" date="2020-01" db="EMBL/GenBank/DDBJ databases">
        <title>Whole genome sequence of Heliobacterium gestii DSM 11169.</title>
        <authorList>
            <person name="Kyndt J.A."/>
            <person name="Meyer T.E."/>
        </authorList>
    </citation>
    <scope>NUCLEOTIDE SEQUENCE [LARGE SCALE GENOMIC DNA]</scope>
    <source>
        <strain evidence="7 8">DSM 11169</strain>
    </source>
</reference>
<evidence type="ECO:0000256" key="3">
    <source>
        <dbReference type="ARBA" id="ARBA00023002"/>
    </source>
</evidence>
<dbReference type="InterPro" id="IPR051402">
    <property type="entry name" value="KPR-Related"/>
</dbReference>
<evidence type="ECO:0000256" key="4">
    <source>
        <dbReference type="RuleBase" id="RU362068"/>
    </source>
</evidence>
<evidence type="ECO:0000259" key="5">
    <source>
        <dbReference type="Pfam" id="PF02558"/>
    </source>
</evidence>
<dbReference type="GO" id="GO:0015940">
    <property type="term" value="P:pantothenate biosynthetic process"/>
    <property type="evidence" value="ECO:0007669"/>
    <property type="project" value="UniProtKB-UniPathway"/>
</dbReference>